<reference evidence="3 4" key="1">
    <citation type="journal article" date="2014" name="Int. J. Syst. Evol. Microbiol.">
        <title>Complete genome sequence of Corynebacterium casei LMG S-19264T (=DSM 44701T), isolated from a smear-ripened cheese.</title>
        <authorList>
            <consortium name="US DOE Joint Genome Institute (JGI-PGF)"/>
            <person name="Walter F."/>
            <person name="Albersmeier A."/>
            <person name="Kalinowski J."/>
            <person name="Ruckert C."/>
        </authorList>
    </citation>
    <scope>NUCLEOTIDE SEQUENCE [LARGE SCALE GENOMIC DNA]</scope>
    <source>
        <strain evidence="3 4">CGMCC 4.7215</strain>
    </source>
</reference>
<dbReference type="SUPFAM" id="SSF53649">
    <property type="entry name" value="Alkaline phosphatase-like"/>
    <property type="match status" value="1"/>
</dbReference>
<evidence type="ECO:0000313" key="3">
    <source>
        <dbReference type="EMBL" id="MFC7125239.1"/>
    </source>
</evidence>
<comment type="caution">
    <text evidence="3">The sequence shown here is derived from an EMBL/GenBank/DDBJ whole genome shotgun (WGS) entry which is preliminary data.</text>
</comment>
<protein>
    <submittedName>
        <fullName evidence="3">Sulfatase</fullName>
    </submittedName>
</protein>
<organism evidence="3 4">
    <name type="scientific">Halovenus rubra</name>
    <dbReference type="NCBI Taxonomy" id="869890"/>
    <lineage>
        <taxon>Archaea</taxon>
        <taxon>Methanobacteriati</taxon>
        <taxon>Methanobacteriota</taxon>
        <taxon>Stenosarchaea group</taxon>
        <taxon>Halobacteria</taxon>
        <taxon>Halobacteriales</taxon>
        <taxon>Haloarculaceae</taxon>
        <taxon>Halovenus</taxon>
    </lineage>
</organism>
<dbReference type="RefSeq" id="WP_267636238.1">
    <property type="nucleotide sequence ID" value="NZ_JAODIY010000004.1"/>
</dbReference>
<dbReference type="PANTHER" id="PTHR43751:SF3">
    <property type="entry name" value="SULFATASE N-TERMINAL DOMAIN-CONTAINING PROTEIN"/>
    <property type="match status" value="1"/>
</dbReference>
<evidence type="ECO:0000256" key="1">
    <source>
        <dbReference type="PIRSR" id="PIRSR600917-52"/>
    </source>
</evidence>
<feature type="domain" description="Sulfatase N-terminal" evidence="2">
    <location>
        <begin position="6"/>
        <end position="354"/>
    </location>
</feature>
<name>A0ABD5X6Q1_9EURY</name>
<evidence type="ECO:0000259" key="2">
    <source>
        <dbReference type="Pfam" id="PF00884"/>
    </source>
</evidence>
<accession>A0ABD5X6Q1</accession>
<dbReference type="Gene3D" id="3.40.720.10">
    <property type="entry name" value="Alkaline Phosphatase, subunit A"/>
    <property type="match status" value="1"/>
</dbReference>
<dbReference type="InterPro" id="IPR052701">
    <property type="entry name" value="GAG_Ulvan_Degrading_Sulfatases"/>
</dbReference>
<feature type="modified residue" description="3-oxoalanine (Ser)" evidence="1">
    <location>
        <position position="53"/>
    </location>
</feature>
<dbReference type="CDD" id="cd16148">
    <property type="entry name" value="sulfatase_like"/>
    <property type="match status" value="1"/>
</dbReference>
<evidence type="ECO:0000313" key="4">
    <source>
        <dbReference type="Proteomes" id="UP001596414"/>
    </source>
</evidence>
<proteinExistence type="predicted"/>
<dbReference type="Pfam" id="PF00884">
    <property type="entry name" value="Sulfatase"/>
    <property type="match status" value="1"/>
</dbReference>
<dbReference type="PANTHER" id="PTHR43751">
    <property type="entry name" value="SULFATASE"/>
    <property type="match status" value="1"/>
</dbReference>
<comment type="PTM">
    <text evidence="1">The conversion to 3-oxoalanine (also known as C-formylglycine, FGly), of a serine or cysteine residue in prokaryotes and of a cysteine residue in eukaryotes, is critical for catalytic activity.</text>
</comment>
<gene>
    <name evidence="3" type="ORF">ACFQJ7_04190</name>
</gene>
<dbReference type="InterPro" id="IPR000917">
    <property type="entry name" value="Sulfatase_N"/>
</dbReference>
<dbReference type="InterPro" id="IPR017850">
    <property type="entry name" value="Alkaline_phosphatase_core_sf"/>
</dbReference>
<dbReference type="Proteomes" id="UP001596414">
    <property type="component" value="Unassembled WGS sequence"/>
</dbReference>
<dbReference type="AlphaFoldDB" id="A0ABD5X6Q1"/>
<sequence>MNERNNVLLVILDSVRAKNTSLYGYERETTPFLSEFADRATVYTQARAPSIHSIASHVSMFTGAHVEEHEATRHTAQIDLDRTIWRELQNEGYATGLFTNNRIVANASNLGDGFQYRHEPEYPIAERLENAVDGTVLKRAYFRGYDAFSRLTESVSENGLVSRVSDSIGRVADIGPSSETDADSGYRTLFGDEFTDSFLDWQSQQDDAWAACINLMDTHSPYEPEATYDKWADERHWDIQENEKPSVWETLRGSGWDNIEALEDLYDGTIRQADAILKDLVTKLEAKGELSDTLLVVTSDHGEAFGEQSRLKENVRLRGHKWGIPEVLTHVPLVVSYPGQEVGRTVDKVVSLTDTPDLLRAGATGDGEDPLTGRKEVLASTYRIPEKKIKKYSSVENVNDYIGPWRAVYENGEDGIRKFAQKDDSFLTADVAGADDATVVSTAPHKRVQEAYEPLVDSEILAEETSEIDDNLEEQLEDLGYIR</sequence>
<dbReference type="EMBL" id="JBHSZQ010000004">
    <property type="protein sequence ID" value="MFC7125239.1"/>
    <property type="molecule type" value="Genomic_DNA"/>
</dbReference>